<keyword evidence="2" id="KW-1185">Reference proteome</keyword>
<dbReference type="AlphaFoldDB" id="A0A1I3UTJ1"/>
<evidence type="ECO:0000313" key="2">
    <source>
        <dbReference type="Proteomes" id="UP000198670"/>
    </source>
</evidence>
<dbReference type="EMBL" id="FOQO01000015">
    <property type="protein sequence ID" value="SFJ86538.1"/>
    <property type="molecule type" value="Genomic_DNA"/>
</dbReference>
<organism evidence="1 2">
    <name type="scientific">Parapedobacter indicus</name>
    <dbReference type="NCBI Taxonomy" id="1477437"/>
    <lineage>
        <taxon>Bacteria</taxon>
        <taxon>Pseudomonadati</taxon>
        <taxon>Bacteroidota</taxon>
        <taxon>Sphingobacteriia</taxon>
        <taxon>Sphingobacteriales</taxon>
        <taxon>Sphingobacteriaceae</taxon>
        <taxon>Parapedobacter</taxon>
    </lineage>
</organism>
<reference evidence="1 2" key="1">
    <citation type="submission" date="2016-10" db="EMBL/GenBank/DDBJ databases">
        <authorList>
            <person name="de Groot N.N."/>
        </authorList>
    </citation>
    <scope>NUCLEOTIDE SEQUENCE [LARGE SCALE GENOMIC DNA]</scope>
    <source>
        <strain evidence="1 2">RK1</strain>
    </source>
</reference>
<accession>A0A1I3UTJ1</accession>
<evidence type="ECO:0000313" key="1">
    <source>
        <dbReference type="EMBL" id="SFJ86538.1"/>
    </source>
</evidence>
<gene>
    <name evidence="1" type="ORF">SAMN05444682_11563</name>
</gene>
<dbReference type="STRING" id="1477437.SAMN05444682_11563"/>
<sequence length="42" mass="4683">MRCIGASVFKALQILFESYLQPEKLQFCANIGVIDPNLKGIL</sequence>
<proteinExistence type="predicted"/>
<protein>
    <submittedName>
        <fullName evidence="1">Uncharacterized protein</fullName>
    </submittedName>
</protein>
<dbReference type="Proteomes" id="UP000198670">
    <property type="component" value="Unassembled WGS sequence"/>
</dbReference>
<name>A0A1I3UTJ1_9SPHI</name>